<evidence type="ECO:0008006" key="4">
    <source>
        <dbReference type="Google" id="ProtNLM"/>
    </source>
</evidence>
<keyword evidence="1" id="KW-0732">Signal</keyword>
<accession>A0A511JPT3</accession>
<reference evidence="2 3" key="1">
    <citation type="submission" date="2019-07" db="EMBL/GenBank/DDBJ databases">
        <title>Whole genome shotgun sequence of Cellulomonas terrae NBRC 100819.</title>
        <authorList>
            <person name="Hosoyama A."/>
            <person name="Uohara A."/>
            <person name="Ohji S."/>
            <person name="Ichikawa N."/>
        </authorList>
    </citation>
    <scope>NUCLEOTIDE SEQUENCE [LARGE SCALE GENOMIC DNA]</scope>
    <source>
        <strain evidence="2 3">NBRC 100819</strain>
    </source>
</reference>
<dbReference type="EMBL" id="BJWH01000024">
    <property type="protein sequence ID" value="GEL99934.1"/>
    <property type="molecule type" value="Genomic_DNA"/>
</dbReference>
<protein>
    <recommendedName>
        <fullName evidence="4">PKD domain-containing protein</fullName>
    </recommendedName>
</protein>
<keyword evidence="3" id="KW-1185">Reference proteome</keyword>
<name>A0A511JPT3_9CELL</name>
<proteinExistence type="predicted"/>
<comment type="caution">
    <text evidence="2">The sequence shown here is derived from an EMBL/GenBank/DDBJ whole genome shotgun (WGS) entry which is preliminary data.</text>
</comment>
<feature type="signal peptide" evidence="1">
    <location>
        <begin position="1"/>
        <end position="22"/>
    </location>
</feature>
<dbReference type="AlphaFoldDB" id="A0A511JPT3"/>
<sequence>MIERAMATSGLAALLAVTGATAGEIQSEEGTRRSYVRAGTNTERGDAFEFLAGWGQSQASPTAPGGSGHSVVPTTRWEYMHAMACLEVSGHWVPAGDDGGCISGVPQAPALDCAGQGWVEPRWRRFQVPPATDWSPWRRVDYGSCGGDELPVLTAEEFRRLPLPAPSVHMQPDTGWVLVNKETIAYTDPTPVTLTTQLLGRTVTVEATPTRFTYEWGDGSRPVVTSDPGAPYPAFDVVHVYEDLGQAAITITTEWSGRYQVEGDPQWREVTGTATTTATGPVFEIREVRTRLVTGLCTDDPKPDDC</sequence>
<feature type="chain" id="PRO_5021718697" description="PKD domain-containing protein" evidence="1">
    <location>
        <begin position="23"/>
        <end position="306"/>
    </location>
</feature>
<evidence type="ECO:0000313" key="2">
    <source>
        <dbReference type="EMBL" id="GEL99934.1"/>
    </source>
</evidence>
<dbReference type="Proteomes" id="UP000321049">
    <property type="component" value="Unassembled WGS sequence"/>
</dbReference>
<organism evidence="2 3">
    <name type="scientific">Cellulomonas terrae</name>
    <dbReference type="NCBI Taxonomy" id="311234"/>
    <lineage>
        <taxon>Bacteria</taxon>
        <taxon>Bacillati</taxon>
        <taxon>Actinomycetota</taxon>
        <taxon>Actinomycetes</taxon>
        <taxon>Micrococcales</taxon>
        <taxon>Cellulomonadaceae</taxon>
        <taxon>Cellulomonas</taxon>
    </lineage>
</organism>
<evidence type="ECO:0000313" key="3">
    <source>
        <dbReference type="Proteomes" id="UP000321049"/>
    </source>
</evidence>
<evidence type="ECO:0000256" key="1">
    <source>
        <dbReference type="SAM" id="SignalP"/>
    </source>
</evidence>
<gene>
    <name evidence="2" type="ORF">CTE05_34810</name>
</gene>